<dbReference type="InterPro" id="IPR011089">
    <property type="entry name" value="GmrSD_C"/>
</dbReference>
<evidence type="ECO:0000313" key="3">
    <source>
        <dbReference type="EMBL" id="MSU03309.1"/>
    </source>
</evidence>
<evidence type="ECO:0000259" key="2">
    <source>
        <dbReference type="Pfam" id="PF07510"/>
    </source>
</evidence>
<protein>
    <submittedName>
        <fullName evidence="3">HNH endonuclease</fullName>
    </submittedName>
</protein>
<keyword evidence="3" id="KW-0255">Endonuclease</keyword>
<keyword evidence="1" id="KW-1133">Transmembrane helix</keyword>
<dbReference type="Proteomes" id="UP000469523">
    <property type="component" value="Unassembled WGS sequence"/>
</dbReference>
<dbReference type="AlphaFoldDB" id="A0A6N7XMM9"/>
<dbReference type="GO" id="GO:0004519">
    <property type="term" value="F:endonuclease activity"/>
    <property type="evidence" value="ECO:0007669"/>
    <property type="project" value="UniProtKB-KW"/>
</dbReference>
<keyword evidence="1" id="KW-0472">Membrane</keyword>
<organism evidence="3 4">
    <name type="scientific">Tissierella pigra</name>
    <dbReference type="NCBI Taxonomy" id="2607614"/>
    <lineage>
        <taxon>Bacteria</taxon>
        <taxon>Bacillati</taxon>
        <taxon>Bacillota</taxon>
        <taxon>Tissierellia</taxon>
        <taxon>Tissierellales</taxon>
        <taxon>Tissierellaceae</taxon>
        <taxon>Tissierella</taxon>
    </lineage>
</organism>
<dbReference type="Pfam" id="PF07510">
    <property type="entry name" value="GmrSD_C"/>
    <property type="match status" value="1"/>
</dbReference>
<keyword evidence="3" id="KW-0540">Nuclease</keyword>
<keyword evidence="3" id="KW-0378">Hydrolase</keyword>
<dbReference type="RefSeq" id="WP_154442871.1">
    <property type="nucleotide sequence ID" value="NZ_VUNQ01000064.1"/>
</dbReference>
<feature type="transmembrane region" description="Helical" evidence="1">
    <location>
        <begin position="37"/>
        <end position="55"/>
    </location>
</feature>
<name>A0A6N7XMM9_9FIRM</name>
<accession>A0A6N7XMM9</accession>
<evidence type="ECO:0000256" key="1">
    <source>
        <dbReference type="SAM" id="Phobius"/>
    </source>
</evidence>
<evidence type="ECO:0000313" key="4">
    <source>
        <dbReference type="Proteomes" id="UP000469523"/>
    </source>
</evidence>
<proteinExistence type="predicted"/>
<feature type="domain" description="GmrSD restriction endonucleases C-terminal" evidence="2">
    <location>
        <begin position="121"/>
        <end position="178"/>
    </location>
</feature>
<gene>
    <name evidence="3" type="ORF">FYJ83_17765</name>
</gene>
<keyword evidence="4" id="KW-1185">Reference proteome</keyword>
<sequence>MNGTDDKEKIVEKLWEDIESLYAEFKEWYDDLDKYHIIGYLISVGVSISKIFSLTRNKRKSDVKRLLLEEAKSTLGKYDLVNLFYDNSNDRIKIRRILLLFNIATLVIKSEKQYRFPFDIYKGESGERIKWDIEHIHASGDETDEGDDNIGNLTLLDSKTNRSYKDSSFDIKRKIIIDREAKGLFVPLCTKNVFLKVYSDDLSNMSQWIDQDKEDYKKAININLEMFLKGGQANG</sequence>
<reference evidence="3 4" key="1">
    <citation type="submission" date="2019-09" db="EMBL/GenBank/DDBJ databases">
        <title>In-depth cultivation of the pig gut microbiome towards novel bacterial diversity and tailored functional studies.</title>
        <authorList>
            <person name="Wylensek D."/>
            <person name="Hitch T.C.A."/>
            <person name="Clavel T."/>
        </authorList>
    </citation>
    <scope>NUCLEOTIDE SEQUENCE [LARGE SCALE GENOMIC DNA]</scope>
    <source>
        <strain evidence="3 4">WCA3-693-APC-4?</strain>
    </source>
</reference>
<keyword evidence="1" id="KW-0812">Transmembrane</keyword>
<dbReference type="EMBL" id="VUNQ01000064">
    <property type="protein sequence ID" value="MSU03309.1"/>
    <property type="molecule type" value="Genomic_DNA"/>
</dbReference>
<comment type="caution">
    <text evidence="3">The sequence shown here is derived from an EMBL/GenBank/DDBJ whole genome shotgun (WGS) entry which is preliminary data.</text>
</comment>